<keyword evidence="2" id="KW-0238">DNA-binding</keyword>
<dbReference type="InterPro" id="IPR016032">
    <property type="entry name" value="Sig_transdc_resp-reg_C-effctor"/>
</dbReference>
<evidence type="ECO:0000256" key="1">
    <source>
        <dbReference type="ARBA" id="ARBA00023015"/>
    </source>
</evidence>
<evidence type="ECO:0000313" key="5">
    <source>
        <dbReference type="EMBL" id="GGE24347.1"/>
    </source>
</evidence>
<dbReference type="SUPFAM" id="SSF46894">
    <property type="entry name" value="C-terminal effector domain of the bipartite response regulators"/>
    <property type="match status" value="1"/>
</dbReference>
<dbReference type="PANTHER" id="PTHR44688">
    <property type="entry name" value="DNA-BINDING TRANSCRIPTIONAL ACTIVATOR DEVR_DOSR"/>
    <property type="match status" value="1"/>
</dbReference>
<dbReference type="SUPFAM" id="SSF75516">
    <property type="entry name" value="Pheromone-binding domain of LuxR-like quorum-sensing transcription factors"/>
    <property type="match status" value="1"/>
</dbReference>
<keyword evidence="3" id="KW-0804">Transcription</keyword>
<protein>
    <recommendedName>
        <fullName evidence="4">HTH luxR-type domain-containing protein</fullName>
    </recommendedName>
</protein>
<accession>A0A917A385</accession>
<evidence type="ECO:0000256" key="2">
    <source>
        <dbReference type="ARBA" id="ARBA00023125"/>
    </source>
</evidence>
<organism evidence="5 6">
    <name type="scientific">Primorskyibacter flagellatus</name>
    <dbReference type="NCBI Taxonomy" id="1387277"/>
    <lineage>
        <taxon>Bacteria</taxon>
        <taxon>Pseudomonadati</taxon>
        <taxon>Pseudomonadota</taxon>
        <taxon>Alphaproteobacteria</taxon>
        <taxon>Rhodobacterales</taxon>
        <taxon>Roseobacteraceae</taxon>
        <taxon>Primorskyibacter</taxon>
    </lineage>
</organism>
<dbReference type="GO" id="GO:0003677">
    <property type="term" value="F:DNA binding"/>
    <property type="evidence" value="ECO:0007669"/>
    <property type="project" value="UniProtKB-KW"/>
</dbReference>
<name>A0A917A385_9RHOB</name>
<dbReference type="PROSITE" id="PS50043">
    <property type="entry name" value="HTH_LUXR_2"/>
    <property type="match status" value="1"/>
</dbReference>
<evidence type="ECO:0000313" key="6">
    <source>
        <dbReference type="Proteomes" id="UP000612855"/>
    </source>
</evidence>
<sequence length="269" mass="29903">MTDSAALEIPDPTEGDRLAARRDYLERLTNAQSIEELWQLHCDKMATYGFDRLIYGFTRYRTATSLGDPEDFVILTNHDESYTDAFLGKGLYFHAPMVNWALNHEGACSWSILGEMMRSGTITDSERKVIDFNRQHGVTSGYSISFKSISPRTKGAIALTARAGVTQEEVDATWSVHGRDIVVMNNVAHLKILTLPYAGPARGLTKRQREALQWVGDGKTTADIALIMGLTAATVEKHLRLAREALNVDTTAQAVLKAAFLNQMFVFET</sequence>
<reference evidence="6" key="1">
    <citation type="journal article" date="2019" name="Int. J. Syst. Evol. Microbiol.">
        <title>The Global Catalogue of Microorganisms (GCM) 10K type strain sequencing project: providing services to taxonomists for standard genome sequencing and annotation.</title>
        <authorList>
            <consortium name="The Broad Institute Genomics Platform"/>
            <consortium name="The Broad Institute Genome Sequencing Center for Infectious Disease"/>
            <person name="Wu L."/>
            <person name="Ma J."/>
        </authorList>
    </citation>
    <scope>NUCLEOTIDE SEQUENCE [LARGE SCALE GENOMIC DNA]</scope>
    <source>
        <strain evidence="6">CGMCC 1.12664</strain>
    </source>
</reference>
<dbReference type="CDD" id="cd06170">
    <property type="entry name" value="LuxR_C_like"/>
    <property type="match status" value="1"/>
</dbReference>
<feature type="domain" description="HTH luxR-type" evidence="4">
    <location>
        <begin position="197"/>
        <end position="262"/>
    </location>
</feature>
<dbReference type="PANTHER" id="PTHR44688:SF16">
    <property type="entry name" value="DNA-BINDING TRANSCRIPTIONAL ACTIVATOR DEVR_DOSR"/>
    <property type="match status" value="1"/>
</dbReference>
<dbReference type="PRINTS" id="PR00038">
    <property type="entry name" value="HTHLUXR"/>
</dbReference>
<dbReference type="InterPro" id="IPR036388">
    <property type="entry name" value="WH-like_DNA-bd_sf"/>
</dbReference>
<dbReference type="SMART" id="SM00421">
    <property type="entry name" value="HTH_LUXR"/>
    <property type="match status" value="1"/>
</dbReference>
<comment type="caution">
    <text evidence="5">The sequence shown here is derived from an EMBL/GenBank/DDBJ whole genome shotgun (WGS) entry which is preliminary data.</text>
</comment>
<dbReference type="Gene3D" id="1.10.10.10">
    <property type="entry name" value="Winged helix-like DNA-binding domain superfamily/Winged helix DNA-binding domain"/>
    <property type="match status" value="1"/>
</dbReference>
<dbReference type="AlphaFoldDB" id="A0A917A385"/>
<keyword evidence="6" id="KW-1185">Reference proteome</keyword>
<proteinExistence type="predicted"/>
<dbReference type="InterPro" id="IPR036693">
    <property type="entry name" value="TF_LuxR_autoind-bd_dom_sf"/>
</dbReference>
<dbReference type="EMBL" id="BMFJ01000001">
    <property type="protein sequence ID" value="GGE24347.1"/>
    <property type="molecule type" value="Genomic_DNA"/>
</dbReference>
<dbReference type="InterPro" id="IPR000792">
    <property type="entry name" value="Tscrpt_reg_LuxR_C"/>
</dbReference>
<dbReference type="Proteomes" id="UP000612855">
    <property type="component" value="Unassembled WGS sequence"/>
</dbReference>
<dbReference type="RefSeq" id="WP_188476657.1">
    <property type="nucleotide sequence ID" value="NZ_BMFJ01000001.1"/>
</dbReference>
<dbReference type="Gene3D" id="3.30.450.80">
    <property type="entry name" value="Transcription factor LuxR-like, autoinducer-binding domain"/>
    <property type="match status" value="1"/>
</dbReference>
<dbReference type="Pfam" id="PF03472">
    <property type="entry name" value="Autoind_bind"/>
    <property type="match status" value="1"/>
</dbReference>
<evidence type="ECO:0000256" key="3">
    <source>
        <dbReference type="ARBA" id="ARBA00023163"/>
    </source>
</evidence>
<dbReference type="InterPro" id="IPR005143">
    <property type="entry name" value="TF_LuxR_autoind-bd_dom"/>
</dbReference>
<evidence type="ECO:0000259" key="4">
    <source>
        <dbReference type="PROSITE" id="PS50043"/>
    </source>
</evidence>
<dbReference type="GO" id="GO:0006355">
    <property type="term" value="P:regulation of DNA-templated transcription"/>
    <property type="evidence" value="ECO:0007669"/>
    <property type="project" value="InterPro"/>
</dbReference>
<gene>
    <name evidence="5" type="ORF">GCM10011360_10990</name>
</gene>
<keyword evidence="1" id="KW-0805">Transcription regulation</keyword>
<dbReference type="Pfam" id="PF00196">
    <property type="entry name" value="GerE"/>
    <property type="match status" value="1"/>
</dbReference>